<sequence length="91" mass="10742">MKLLRWIVLTPVLLLLGIVVIINISPYPFIYWFRHQPGPVQRGGLLRKRTFRRALFPGAFESLCWRLDSCGGKTWLVRRSEIMGIYLRKKQ</sequence>
<dbReference type="EMBL" id="LIUT01000002">
    <property type="protein sequence ID" value="KOR87610.1"/>
    <property type="molecule type" value="Genomic_DNA"/>
</dbReference>
<keyword evidence="1" id="KW-1133">Transmembrane helix</keyword>
<name>A0A0M1P018_9BACL</name>
<gene>
    <name evidence="2" type="ORF">AM231_17060</name>
</gene>
<dbReference type="PATRIC" id="fig|1705565.3.peg.315"/>
<keyword evidence="1" id="KW-0472">Membrane</keyword>
<dbReference type="AlphaFoldDB" id="A0A0M1P018"/>
<evidence type="ECO:0000256" key="1">
    <source>
        <dbReference type="SAM" id="Phobius"/>
    </source>
</evidence>
<dbReference type="Proteomes" id="UP000036932">
    <property type="component" value="Unassembled WGS sequence"/>
</dbReference>
<accession>A0A0M1P018</accession>
<comment type="caution">
    <text evidence="2">The sequence shown here is derived from an EMBL/GenBank/DDBJ whole genome shotgun (WGS) entry which is preliminary data.</text>
</comment>
<protein>
    <submittedName>
        <fullName evidence="2">Uncharacterized protein</fullName>
    </submittedName>
</protein>
<keyword evidence="1" id="KW-0812">Transmembrane</keyword>
<proteinExistence type="predicted"/>
<keyword evidence="3" id="KW-1185">Reference proteome</keyword>
<organism evidence="2 3">
    <name type="scientific">Paenibacillus solani</name>
    <dbReference type="NCBI Taxonomy" id="1705565"/>
    <lineage>
        <taxon>Bacteria</taxon>
        <taxon>Bacillati</taxon>
        <taxon>Bacillota</taxon>
        <taxon>Bacilli</taxon>
        <taxon>Bacillales</taxon>
        <taxon>Paenibacillaceae</taxon>
        <taxon>Paenibacillus</taxon>
    </lineage>
</organism>
<reference evidence="3" key="1">
    <citation type="submission" date="2015-08" db="EMBL/GenBank/DDBJ databases">
        <title>Genome sequencing project for genomic taxonomy and phylogenomics of Bacillus-like bacteria.</title>
        <authorList>
            <person name="Liu B."/>
            <person name="Wang J."/>
            <person name="Zhu Y."/>
            <person name="Liu G."/>
            <person name="Chen Q."/>
            <person name="Chen Z."/>
            <person name="Lan J."/>
            <person name="Che J."/>
            <person name="Ge C."/>
            <person name="Shi H."/>
            <person name="Pan Z."/>
            <person name="Liu X."/>
        </authorList>
    </citation>
    <scope>NUCLEOTIDE SEQUENCE [LARGE SCALE GENOMIC DNA]</scope>
    <source>
        <strain evidence="3">FJAT-22460</strain>
    </source>
</reference>
<evidence type="ECO:0000313" key="2">
    <source>
        <dbReference type="EMBL" id="KOR87610.1"/>
    </source>
</evidence>
<evidence type="ECO:0000313" key="3">
    <source>
        <dbReference type="Proteomes" id="UP000036932"/>
    </source>
</evidence>
<feature type="transmembrane region" description="Helical" evidence="1">
    <location>
        <begin position="6"/>
        <end position="33"/>
    </location>
</feature>